<gene>
    <name evidence="1" type="ORF">PH603_13080</name>
</gene>
<organism evidence="1 2">
    <name type="scientific">Gimibacter soli</name>
    <dbReference type="NCBI Taxonomy" id="3024400"/>
    <lineage>
        <taxon>Bacteria</taxon>
        <taxon>Pseudomonadati</taxon>
        <taxon>Pseudomonadota</taxon>
        <taxon>Alphaproteobacteria</taxon>
        <taxon>Kordiimonadales</taxon>
        <taxon>Temperatibacteraceae</taxon>
        <taxon>Gimibacter</taxon>
    </lineage>
</organism>
<evidence type="ECO:0000313" key="2">
    <source>
        <dbReference type="Proteomes" id="UP001217500"/>
    </source>
</evidence>
<proteinExistence type="predicted"/>
<name>A0AAE9XM51_9PROT</name>
<evidence type="ECO:0000313" key="1">
    <source>
        <dbReference type="EMBL" id="WCL53472.1"/>
    </source>
</evidence>
<accession>A0AAE9XM51</accession>
<dbReference type="Proteomes" id="UP001217500">
    <property type="component" value="Chromosome"/>
</dbReference>
<protein>
    <recommendedName>
        <fullName evidence="3">YCII-related domain-containing protein</fullName>
    </recommendedName>
</protein>
<dbReference type="EMBL" id="CP116805">
    <property type="protein sequence ID" value="WCL53472.1"/>
    <property type="molecule type" value="Genomic_DNA"/>
</dbReference>
<dbReference type="RefSeq" id="WP_289502984.1">
    <property type="nucleotide sequence ID" value="NZ_CP116805.1"/>
</dbReference>
<dbReference type="AlphaFoldDB" id="A0AAE9XM51"/>
<reference evidence="1" key="1">
    <citation type="submission" date="2023-01" db="EMBL/GenBank/DDBJ databases">
        <title>The genome sequence of Kordiimonadaceae bacterium 6D33.</title>
        <authorList>
            <person name="Liu Y."/>
        </authorList>
    </citation>
    <scope>NUCLEOTIDE SEQUENCE</scope>
    <source>
        <strain evidence="1">6D33</strain>
    </source>
</reference>
<sequence>MQKYVFVYHGGPKSMSPEEGKEYMGKWLDWMSSLGEAVVDRGLVVGKSVTVGQSGISLDGGANPVSGYTVVKTESLDSATELATKCPHIAIGGSIEIAPALNIPM</sequence>
<evidence type="ECO:0008006" key="3">
    <source>
        <dbReference type="Google" id="ProtNLM"/>
    </source>
</evidence>
<dbReference type="Gene3D" id="3.30.70.1060">
    <property type="entry name" value="Dimeric alpha+beta barrel"/>
    <property type="match status" value="1"/>
</dbReference>
<keyword evidence="2" id="KW-1185">Reference proteome</keyword>
<dbReference type="KEGG" id="gso:PH603_13080"/>
<dbReference type="InterPro" id="IPR011008">
    <property type="entry name" value="Dimeric_a/b-barrel"/>
</dbReference>
<dbReference type="SUPFAM" id="SSF54909">
    <property type="entry name" value="Dimeric alpha+beta barrel"/>
    <property type="match status" value="1"/>
</dbReference>